<dbReference type="OrthoDB" id="10558569at2759"/>
<feature type="transmembrane region" description="Helical" evidence="1">
    <location>
        <begin position="6"/>
        <end position="32"/>
    </location>
</feature>
<gene>
    <name evidence="2" type="ORF">EHP00_1223</name>
</gene>
<dbReference type="AlphaFoldDB" id="A0A1W0E845"/>
<proteinExistence type="predicted"/>
<evidence type="ECO:0000313" key="3">
    <source>
        <dbReference type="Proteomes" id="UP000192758"/>
    </source>
</evidence>
<keyword evidence="3" id="KW-1185">Reference proteome</keyword>
<sequence length="172" mass="19880">MHVFYMLFLFYLLNALLLIGNSALLIVSTIVYDNLHAVLNLKYTNLLLLIFISALGILSAVLGIHTAKKCNKLYVIGSVIFMNMVLLILLRVDDFMKFINKWVEIKYKILSNINQKFVREKLGCCEGGKCEVECFNLIEKLFCKFNKLFRIVMVTMFGICSLSLILYLNKFR</sequence>
<keyword evidence="1" id="KW-0812">Transmembrane</keyword>
<keyword evidence="1" id="KW-0472">Membrane</keyword>
<evidence type="ECO:0000256" key="1">
    <source>
        <dbReference type="SAM" id="Phobius"/>
    </source>
</evidence>
<evidence type="ECO:0000313" key="2">
    <source>
        <dbReference type="EMBL" id="OQS55382.1"/>
    </source>
</evidence>
<reference evidence="2 3" key="1">
    <citation type="journal article" date="2017" name="Environ. Microbiol.">
        <title>Decay of the glycolytic pathway and adaptation to intranuclear parasitism within Enterocytozoonidae microsporidia.</title>
        <authorList>
            <person name="Wiredu Boakye D."/>
            <person name="Jaroenlak P."/>
            <person name="Prachumwat A."/>
            <person name="Williams T.A."/>
            <person name="Bateman K.S."/>
            <person name="Itsathitphaisarn O."/>
            <person name="Sritunyalucksana K."/>
            <person name="Paszkiewicz K.H."/>
            <person name="Moore K.A."/>
            <person name="Stentiford G.D."/>
            <person name="Williams B.A."/>
        </authorList>
    </citation>
    <scope>NUCLEOTIDE SEQUENCE [LARGE SCALE GENOMIC DNA]</scope>
    <source>
        <strain evidence="2 3">TH1</strain>
    </source>
</reference>
<comment type="caution">
    <text evidence="2">The sequence shown here is derived from an EMBL/GenBank/DDBJ whole genome shotgun (WGS) entry which is preliminary data.</text>
</comment>
<protein>
    <submittedName>
        <fullName evidence="2">Uncharacterized protein</fullName>
    </submittedName>
</protein>
<dbReference type="Proteomes" id="UP000192758">
    <property type="component" value="Unassembled WGS sequence"/>
</dbReference>
<dbReference type="VEuPathDB" id="MicrosporidiaDB:EHP00_1223"/>
<feature type="transmembrane region" description="Helical" evidence="1">
    <location>
        <begin position="148"/>
        <end position="168"/>
    </location>
</feature>
<name>A0A1W0E845_9MICR</name>
<feature type="transmembrane region" description="Helical" evidence="1">
    <location>
        <begin position="44"/>
        <end position="67"/>
    </location>
</feature>
<accession>A0A1W0E845</accession>
<keyword evidence="1" id="KW-1133">Transmembrane helix</keyword>
<organism evidence="2 3">
    <name type="scientific">Ecytonucleospora hepatopenaei</name>
    <dbReference type="NCBI Taxonomy" id="646526"/>
    <lineage>
        <taxon>Eukaryota</taxon>
        <taxon>Fungi</taxon>
        <taxon>Fungi incertae sedis</taxon>
        <taxon>Microsporidia</taxon>
        <taxon>Enterocytozoonidae</taxon>
        <taxon>Ecytonucleospora</taxon>
    </lineage>
</organism>
<feature type="transmembrane region" description="Helical" evidence="1">
    <location>
        <begin position="73"/>
        <end position="92"/>
    </location>
</feature>
<dbReference type="EMBL" id="MNPJ01000010">
    <property type="protein sequence ID" value="OQS55382.1"/>
    <property type="molecule type" value="Genomic_DNA"/>
</dbReference>